<dbReference type="PANTHER" id="PTHR19918">
    <property type="entry name" value="CELL DIVISION CYCLE 20 CDC20 FIZZY -RELATED"/>
    <property type="match status" value="1"/>
</dbReference>
<dbReference type="AlphaFoldDB" id="A0AAE9W969"/>
<evidence type="ECO:0000256" key="5">
    <source>
        <dbReference type="ARBA" id="ARBA00022776"/>
    </source>
</evidence>
<dbReference type="InterPro" id="IPR015943">
    <property type="entry name" value="WD40/YVTN_repeat-like_dom_sf"/>
</dbReference>
<organism evidence="10 11">
    <name type="scientific">Schizosaccharomyces osmophilus</name>
    <dbReference type="NCBI Taxonomy" id="2545709"/>
    <lineage>
        <taxon>Eukaryota</taxon>
        <taxon>Fungi</taxon>
        <taxon>Dikarya</taxon>
        <taxon>Ascomycota</taxon>
        <taxon>Taphrinomycotina</taxon>
        <taxon>Schizosaccharomycetes</taxon>
        <taxon>Schizosaccharomycetales</taxon>
        <taxon>Schizosaccharomycetaceae</taxon>
        <taxon>Schizosaccharomyces</taxon>
    </lineage>
</organism>
<gene>
    <name evidence="10" type="primary">slp1</name>
    <name evidence="10" type="ORF">SOMG_01762</name>
</gene>
<feature type="repeat" description="WD" evidence="7">
    <location>
        <begin position="302"/>
        <end position="337"/>
    </location>
</feature>
<dbReference type="GO" id="GO:0010997">
    <property type="term" value="F:anaphase-promoting complex binding"/>
    <property type="evidence" value="ECO:0007669"/>
    <property type="project" value="InterPro"/>
</dbReference>
<dbReference type="InterPro" id="IPR056150">
    <property type="entry name" value="WD40_CDC20-Fz"/>
</dbReference>
<keyword evidence="5" id="KW-0498">Mitosis</keyword>
<dbReference type="InterPro" id="IPR019775">
    <property type="entry name" value="WD40_repeat_CS"/>
</dbReference>
<dbReference type="GO" id="GO:1990757">
    <property type="term" value="F:ubiquitin ligase activator activity"/>
    <property type="evidence" value="ECO:0007669"/>
    <property type="project" value="TreeGrafter"/>
</dbReference>
<keyword evidence="3" id="KW-0132">Cell division</keyword>
<dbReference type="FunFam" id="2.130.10.10:FF:000098">
    <property type="entry name" value="WD repeat-containing protein slp1"/>
    <property type="match status" value="1"/>
</dbReference>
<comment type="similarity">
    <text evidence="1">Belongs to the WD repeat CDC20/Fizzy family.</text>
</comment>
<protein>
    <submittedName>
        <fullName evidence="10">Substrate-specific mitotic metaphase/anaphase APC coactivator Slp1/Cdc20</fullName>
    </submittedName>
</protein>
<evidence type="ECO:0000256" key="8">
    <source>
        <dbReference type="SAM" id="MobiDB-lite"/>
    </source>
</evidence>
<dbReference type="GeneID" id="80875244"/>
<evidence type="ECO:0000256" key="7">
    <source>
        <dbReference type="PROSITE-ProRule" id="PRU00221"/>
    </source>
</evidence>
<dbReference type="GO" id="GO:0031145">
    <property type="term" value="P:anaphase-promoting complex-dependent catabolic process"/>
    <property type="evidence" value="ECO:0007669"/>
    <property type="project" value="TreeGrafter"/>
</dbReference>
<evidence type="ECO:0000256" key="6">
    <source>
        <dbReference type="ARBA" id="ARBA00023306"/>
    </source>
</evidence>
<dbReference type="GO" id="GO:0005680">
    <property type="term" value="C:anaphase-promoting complex"/>
    <property type="evidence" value="ECO:0007669"/>
    <property type="project" value="TreeGrafter"/>
</dbReference>
<dbReference type="SMART" id="SM00320">
    <property type="entry name" value="WD40"/>
    <property type="match status" value="6"/>
</dbReference>
<dbReference type="PROSITE" id="PS50294">
    <property type="entry name" value="WD_REPEATS_REGION"/>
    <property type="match status" value="2"/>
</dbReference>
<sequence>MDVSSNLSYIPKFSTPTKKRPLVYPNSPITPLHQQALLGKASRSAKKSPTKASSNFVRGSPKLDVVSSDWSLSTSVSSPRAKHHCSNHSDRFIPSRQNSANAFVSNQKHELSAEYNESVAEACGLDLNTRILAFKPDAPESKKPVDLRAQYNRPQKPVVSQTKRKFATTPERVLDAPGIVDDYYLNLLDWSSLNAVAIALERNVYVWNADSGDVGGIAETDESTYVAGVKWSQDGTFLSVGLGNGLVEIYDVESQKKLRTMAGHQSRVGVLAWDRHILSSGSRSGAIHHHDVRIAQHKVGELLGHESEVCGLAWRSDGLQLASGGNDNLVQIWDARSSIPKFTKTNHTAAVKAVAWCPWQSNLLATGGGTMDKKIHFWNAATGSRVNTVDAGSQVTSLTWSPQLKEIISTHGFPDNNLSVWSYGTTGITKQVDIPAHDSRVLYSALSPDGRILSTAASDENLKFWRVNDSETKKRTGIFSKAGPANMTIR</sequence>
<dbReference type="InterPro" id="IPR001680">
    <property type="entry name" value="WD40_rpt"/>
</dbReference>
<dbReference type="Gene3D" id="2.130.10.10">
    <property type="entry name" value="YVTN repeat-like/Quinoprotein amine dehydrogenase"/>
    <property type="match status" value="1"/>
</dbReference>
<evidence type="ECO:0000259" key="9">
    <source>
        <dbReference type="Pfam" id="PF24807"/>
    </source>
</evidence>
<evidence type="ECO:0000256" key="1">
    <source>
        <dbReference type="ARBA" id="ARBA00006445"/>
    </source>
</evidence>
<dbReference type="InterPro" id="IPR033010">
    <property type="entry name" value="Cdc20/Fizzy"/>
</dbReference>
<reference evidence="10 11" key="1">
    <citation type="journal article" date="2023" name="G3 (Bethesda)">
        <title>A high-quality reference genome for the fission yeast Schizosaccharomyces osmophilus.</title>
        <authorList>
            <person name="Jia G.S."/>
            <person name="Zhang W.C."/>
            <person name="Liang Y."/>
            <person name="Liu X.H."/>
            <person name="Rhind N."/>
            <person name="Pidoux A."/>
            <person name="Brysch-Herzberg M."/>
            <person name="Du L.L."/>
        </authorList>
    </citation>
    <scope>NUCLEOTIDE SEQUENCE [LARGE SCALE GENOMIC DNA]</scope>
    <source>
        <strain evidence="10 11">CBS 15793</strain>
    </source>
</reference>
<evidence type="ECO:0000313" key="10">
    <source>
        <dbReference type="EMBL" id="WBW72011.1"/>
    </source>
</evidence>
<name>A0AAE9W969_9SCHI</name>
<feature type="domain" description="CDC20/Fizzy WD40" evidence="9">
    <location>
        <begin position="174"/>
        <end position="465"/>
    </location>
</feature>
<dbReference type="KEGG" id="som:SOMG_01762"/>
<keyword evidence="6" id="KW-0131">Cell cycle</keyword>
<dbReference type="Pfam" id="PF24807">
    <property type="entry name" value="WD40_CDC20-Fz"/>
    <property type="match status" value="1"/>
</dbReference>
<proteinExistence type="inferred from homology"/>
<dbReference type="PROSITE" id="PS50082">
    <property type="entry name" value="WD_REPEATS_2"/>
    <property type="match status" value="2"/>
</dbReference>
<dbReference type="RefSeq" id="XP_056036254.1">
    <property type="nucleotide sequence ID" value="XM_056180555.1"/>
</dbReference>
<dbReference type="GO" id="GO:1905786">
    <property type="term" value="P:positive regulation of anaphase-promoting complex-dependent catabolic process"/>
    <property type="evidence" value="ECO:0007669"/>
    <property type="project" value="TreeGrafter"/>
</dbReference>
<accession>A0AAE9W969</accession>
<feature type="region of interest" description="Disordered" evidence="8">
    <location>
        <begin position="38"/>
        <end position="58"/>
    </location>
</feature>
<evidence type="ECO:0000313" key="11">
    <source>
        <dbReference type="Proteomes" id="UP001212411"/>
    </source>
</evidence>
<dbReference type="PROSITE" id="PS00678">
    <property type="entry name" value="WD_REPEATS_1"/>
    <property type="match status" value="1"/>
</dbReference>
<dbReference type="SUPFAM" id="SSF50978">
    <property type="entry name" value="WD40 repeat-like"/>
    <property type="match status" value="1"/>
</dbReference>
<dbReference type="GO" id="GO:0051301">
    <property type="term" value="P:cell division"/>
    <property type="evidence" value="ECO:0007669"/>
    <property type="project" value="UniProtKB-KW"/>
</dbReference>
<dbReference type="InterPro" id="IPR036322">
    <property type="entry name" value="WD40_repeat_dom_sf"/>
</dbReference>
<evidence type="ECO:0000256" key="4">
    <source>
        <dbReference type="ARBA" id="ARBA00022737"/>
    </source>
</evidence>
<feature type="repeat" description="WD" evidence="7">
    <location>
        <begin position="434"/>
        <end position="475"/>
    </location>
</feature>
<dbReference type="Proteomes" id="UP001212411">
    <property type="component" value="Chromosome 1"/>
</dbReference>
<keyword evidence="11" id="KW-1185">Reference proteome</keyword>
<evidence type="ECO:0000256" key="2">
    <source>
        <dbReference type="ARBA" id="ARBA00022574"/>
    </source>
</evidence>
<dbReference type="PANTHER" id="PTHR19918:SF8">
    <property type="entry name" value="FI02843P"/>
    <property type="match status" value="1"/>
</dbReference>
<keyword evidence="2 7" id="KW-0853">WD repeat</keyword>
<dbReference type="EMBL" id="CP115611">
    <property type="protein sequence ID" value="WBW72011.1"/>
    <property type="molecule type" value="Genomic_DNA"/>
</dbReference>
<keyword evidence="4" id="KW-0677">Repeat</keyword>
<evidence type="ECO:0000256" key="3">
    <source>
        <dbReference type="ARBA" id="ARBA00022618"/>
    </source>
</evidence>